<dbReference type="RefSeq" id="WP_133582426.1">
    <property type="nucleotide sequence ID" value="NZ_SNYJ01000035.1"/>
</dbReference>
<keyword evidence="2" id="KW-1185">Reference proteome</keyword>
<name>A0A4R6TP02_9BACI</name>
<comment type="caution">
    <text evidence="1">The sequence shown here is derived from an EMBL/GenBank/DDBJ whole genome shotgun (WGS) entry which is preliminary data.</text>
</comment>
<organism evidence="1 2">
    <name type="scientific">Aureibacillus halotolerans</name>
    <dbReference type="NCBI Taxonomy" id="1508390"/>
    <lineage>
        <taxon>Bacteria</taxon>
        <taxon>Bacillati</taxon>
        <taxon>Bacillota</taxon>
        <taxon>Bacilli</taxon>
        <taxon>Bacillales</taxon>
        <taxon>Bacillaceae</taxon>
        <taxon>Aureibacillus</taxon>
    </lineage>
</organism>
<dbReference type="OrthoDB" id="2665331at2"/>
<dbReference type="EMBL" id="SNYJ01000035">
    <property type="protein sequence ID" value="TDQ31894.1"/>
    <property type="molecule type" value="Genomic_DNA"/>
</dbReference>
<accession>A0A4R6TP02</accession>
<protein>
    <submittedName>
        <fullName evidence="1">Uncharacterized protein</fullName>
    </submittedName>
</protein>
<reference evidence="1 2" key="1">
    <citation type="submission" date="2019-03" db="EMBL/GenBank/DDBJ databases">
        <title>Genomic Encyclopedia of Type Strains, Phase IV (KMG-IV): sequencing the most valuable type-strain genomes for metagenomic binning, comparative biology and taxonomic classification.</title>
        <authorList>
            <person name="Goeker M."/>
        </authorList>
    </citation>
    <scope>NUCLEOTIDE SEQUENCE [LARGE SCALE GENOMIC DNA]</scope>
    <source>
        <strain evidence="1 2">DSM 28697</strain>
    </source>
</reference>
<sequence>MSKKPMIHKLTNIVLVATGILCFTAFPSIGQAESNSISVNGARDLYESLEQKFTQQYDLDLEAYDSQYQQFLQQATEQGERLDELFEKDWAYLNDLFQEDYENLKATHGETDELETYSDKIDPNYLNSPMSEYDHEVDEDYLRSAHQSFAHAIDPNYLNSLMMDYDHAVDPDYLNSVMMDYDHTVDADYLNSTMQELDHGTDKDYLNSIMYKYDRGDLSQQQAEQKLTELFALSQKDLLETRNNTVETLNQLHEASITEYLDIRKNTVETIEEQRKETVEEILSFREEHFGGRIKVHSFDIIFETTNNGSDNTTHNDPVEAKNSAPINIDGSVFFGGNMQTFAQVPMFIQGPTSAPVRALFVTFGAVLDLFSGEQMV</sequence>
<proteinExistence type="predicted"/>
<evidence type="ECO:0000313" key="2">
    <source>
        <dbReference type="Proteomes" id="UP000295632"/>
    </source>
</evidence>
<dbReference type="AlphaFoldDB" id="A0A4R6TP02"/>
<evidence type="ECO:0000313" key="1">
    <source>
        <dbReference type="EMBL" id="TDQ31894.1"/>
    </source>
</evidence>
<gene>
    <name evidence="1" type="ORF">EV213_1354</name>
</gene>
<dbReference type="Proteomes" id="UP000295632">
    <property type="component" value="Unassembled WGS sequence"/>
</dbReference>